<dbReference type="EMBL" id="CP041016">
    <property type="protein sequence ID" value="QDC36234.1"/>
    <property type="molecule type" value="Genomic_DNA"/>
</dbReference>
<dbReference type="KEGG" id="sufl:FIL70_02230"/>
<proteinExistence type="predicted"/>
<evidence type="ECO:0000313" key="2">
    <source>
        <dbReference type="Proteomes" id="UP000311469"/>
    </source>
</evidence>
<sequence length="74" mass="8242">MPPALEHFCKAWEAVIGRGMKVALMQWTAAGAKANRHSDDDEPKMVVFRDPERSLLKVGEHRKHGKASFAGRQG</sequence>
<name>A0A5B8C9X2_SPHSA</name>
<evidence type="ECO:0000313" key="1">
    <source>
        <dbReference type="EMBL" id="QDC36234.1"/>
    </source>
</evidence>
<gene>
    <name evidence="1" type="ORF">FIL70_02230</name>
</gene>
<reference evidence="1 2" key="1">
    <citation type="submission" date="2019-06" db="EMBL/GenBank/DDBJ databases">
        <title>Genome organization and adaptive potential of archetypical organophosphate degarding Sphingobium fuliginis ATCC 27551.</title>
        <authorList>
            <person name="Sarwar A."/>
            <person name="Parthasarathy S."/>
            <person name="Singh C."/>
            <person name="Siddavattam D."/>
        </authorList>
    </citation>
    <scope>NUCLEOTIDE SEQUENCE [LARGE SCALE GENOMIC DNA]</scope>
    <source>
        <strain evidence="1 2">ATCC 27551</strain>
    </source>
</reference>
<accession>A0A5B8C9X2</accession>
<dbReference type="Proteomes" id="UP000311469">
    <property type="component" value="Chromosome cSF1"/>
</dbReference>
<organism evidence="1 2">
    <name type="scientific">Sphingobium fuliginis ATCC 27551</name>
    <dbReference type="NCBI Taxonomy" id="1208342"/>
    <lineage>
        <taxon>Bacteria</taxon>
        <taxon>Pseudomonadati</taxon>
        <taxon>Pseudomonadota</taxon>
        <taxon>Alphaproteobacteria</taxon>
        <taxon>Sphingomonadales</taxon>
        <taxon>Sphingomonadaceae</taxon>
        <taxon>Sphingobium</taxon>
    </lineage>
</organism>
<protein>
    <submittedName>
        <fullName evidence="1">Uncharacterized protein</fullName>
    </submittedName>
</protein>
<dbReference type="AlphaFoldDB" id="A0A5B8C9X2"/>